<keyword evidence="4" id="KW-1185">Reference proteome</keyword>
<dbReference type="Pfam" id="PF20029">
    <property type="entry name" value="DUF6436"/>
    <property type="match status" value="1"/>
</dbReference>
<proteinExistence type="predicted"/>
<reference evidence="4" key="1">
    <citation type="submission" date="2016-10" db="EMBL/GenBank/DDBJ databases">
        <authorList>
            <person name="Varghese N."/>
            <person name="Submissions S."/>
        </authorList>
    </citation>
    <scope>NUCLEOTIDE SEQUENCE [LARGE SCALE GENOMIC DNA]</scope>
    <source>
        <strain>GEY</strain>
        <strain evidence="4">DSM 9560</strain>
    </source>
</reference>
<dbReference type="Gene3D" id="3.40.30.10">
    <property type="entry name" value="Glutaredoxin"/>
    <property type="match status" value="1"/>
</dbReference>
<dbReference type="OrthoDB" id="8897581at2"/>
<keyword evidence="1" id="KW-0472">Membrane</keyword>
<dbReference type="GO" id="GO:0016209">
    <property type="term" value="F:antioxidant activity"/>
    <property type="evidence" value="ECO:0007669"/>
    <property type="project" value="InterPro"/>
</dbReference>
<protein>
    <submittedName>
        <fullName evidence="3">AhpC/TSA family protein</fullName>
    </submittedName>
</protein>
<dbReference type="SUPFAM" id="SSF52833">
    <property type="entry name" value="Thioredoxin-like"/>
    <property type="match status" value="1"/>
</dbReference>
<feature type="domain" description="DUF6436" evidence="2">
    <location>
        <begin position="59"/>
        <end position="198"/>
    </location>
</feature>
<dbReference type="GO" id="GO:0016491">
    <property type="term" value="F:oxidoreductase activity"/>
    <property type="evidence" value="ECO:0007669"/>
    <property type="project" value="InterPro"/>
</dbReference>
<evidence type="ECO:0000313" key="4">
    <source>
        <dbReference type="Proteomes" id="UP000199513"/>
    </source>
</evidence>
<keyword evidence="1" id="KW-0812">Transmembrane</keyword>
<dbReference type="EMBL" id="FONY01000010">
    <property type="protein sequence ID" value="SFE91990.1"/>
    <property type="molecule type" value="Genomic_DNA"/>
</dbReference>
<accession>A0A1I2EIB2</accession>
<dbReference type="RefSeq" id="WP_091542382.1">
    <property type="nucleotide sequence ID" value="NZ_FONY01000010.1"/>
</dbReference>
<dbReference type="InterPro" id="IPR036249">
    <property type="entry name" value="Thioredoxin-like_sf"/>
</dbReference>
<dbReference type="STRING" id="1003.SAMN04488541_101011"/>
<evidence type="ECO:0000256" key="1">
    <source>
        <dbReference type="SAM" id="Phobius"/>
    </source>
</evidence>
<sequence length="206" mass="23609">MKKTGRKIVAYSSILATFLAILFIFWSEEVKYLLPTPIPQSYQEVAINQSVSVEDFIQTQSTKPIFLHFFNPDCPCSKFNLSHVRSLIKKYNKEIEFYAVLQVEGKNYDVSQFTKKYDLPVKVIVDYQNILAEKCGVYSTPQAVILTTDSKLYYRGNYNKSRYCTDKATNFAQMAIDSLLLGKEPPQFGILASQSYGCELPKEEEN</sequence>
<feature type="transmembrane region" description="Helical" evidence="1">
    <location>
        <begin position="9"/>
        <end position="26"/>
    </location>
</feature>
<evidence type="ECO:0000313" key="3">
    <source>
        <dbReference type="EMBL" id="SFE91990.1"/>
    </source>
</evidence>
<name>A0A1I2EIB2_9BACT</name>
<dbReference type="AlphaFoldDB" id="A0A1I2EIB2"/>
<dbReference type="Proteomes" id="UP000199513">
    <property type="component" value="Unassembled WGS sequence"/>
</dbReference>
<keyword evidence="1" id="KW-1133">Transmembrane helix</keyword>
<gene>
    <name evidence="3" type="ORF">SAMN04488541_101011</name>
</gene>
<dbReference type="InterPro" id="IPR045494">
    <property type="entry name" value="DUF6436"/>
</dbReference>
<evidence type="ECO:0000259" key="2">
    <source>
        <dbReference type="Pfam" id="PF20029"/>
    </source>
</evidence>
<organism evidence="3 4">
    <name type="scientific">Thermoflexibacter ruber</name>
    <dbReference type="NCBI Taxonomy" id="1003"/>
    <lineage>
        <taxon>Bacteria</taxon>
        <taxon>Pseudomonadati</taxon>
        <taxon>Bacteroidota</taxon>
        <taxon>Cytophagia</taxon>
        <taxon>Cytophagales</taxon>
        <taxon>Thermoflexibacteraceae</taxon>
        <taxon>Thermoflexibacter</taxon>
    </lineage>
</organism>